<accession>A0ABV2A127</accession>
<dbReference type="Gene3D" id="1.10.357.10">
    <property type="entry name" value="Tetracycline Repressor, domain 2"/>
    <property type="match status" value="1"/>
</dbReference>
<comment type="caution">
    <text evidence="7">The sequence shown here is derived from an EMBL/GenBank/DDBJ whole genome shotgun (WGS) entry which is preliminary data.</text>
</comment>
<evidence type="ECO:0000256" key="3">
    <source>
        <dbReference type="ARBA" id="ARBA00023163"/>
    </source>
</evidence>
<dbReference type="PROSITE" id="PS50977">
    <property type="entry name" value="HTH_TETR_2"/>
    <property type="match status" value="1"/>
</dbReference>
<comment type="caution">
    <text evidence="4">Lacks conserved residue(s) required for the propagation of feature annotation.</text>
</comment>
<dbReference type="Proteomes" id="UP001348641">
    <property type="component" value="Unassembled WGS sequence"/>
</dbReference>
<dbReference type="EMBL" id="JAUUCC010000030">
    <property type="protein sequence ID" value="MEE2051509.1"/>
    <property type="molecule type" value="Genomic_DNA"/>
</dbReference>
<dbReference type="Proteomes" id="UP001432401">
    <property type="component" value="Unassembled WGS sequence"/>
</dbReference>
<keyword evidence="1" id="KW-0805">Transcription regulation</keyword>
<dbReference type="EMBL" id="JBEQNB010000015">
    <property type="protein sequence ID" value="MES0837065.1"/>
    <property type="molecule type" value="Genomic_DNA"/>
</dbReference>
<evidence type="ECO:0000256" key="1">
    <source>
        <dbReference type="ARBA" id="ARBA00023015"/>
    </source>
</evidence>
<name>A0ABV2A127_9ACTN</name>
<dbReference type="PANTHER" id="PTHR30055">
    <property type="entry name" value="HTH-TYPE TRANSCRIPTIONAL REGULATOR RUTR"/>
    <property type="match status" value="1"/>
</dbReference>
<dbReference type="InterPro" id="IPR041586">
    <property type="entry name" value="PsrA_TetR_C"/>
</dbReference>
<evidence type="ECO:0000313" key="6">
    <source>
        <dbReference type="EMBL" id="MEE2051509.1"/>
    </source>
</evidence>
<keyword evidence="3" id="KW-0804">Transcription</keyword>
<dbReference type="InterPro" id="IPR001647">
    <property type="entry name" value="HTH_TetR"/>
</dbReference>
<dbReference type="InterPro" id="IPR050109">
    <property type="entry name" value="HTH-type_TetR-like_transc_reg"/>
</dbReference>
<evidence type="ECO:0000313" key="7">
    <source>
        <dbReference type="EMBL" id="MES0837065.1"/>
    </source>
</evidence>
<evidence type="ECO:0000256" key="2">
    <source>
        <dbReference type="ARBA" id="ARBA00023125"/>
    </source>
</evidence>
<gene>
    <name evidence="7" type="ORF">ABUK86_25025</name>
    <name evidence="6" type="ORF">Q8A49_13505</name>
</gene>
<proteinExistence type="predicted"/>
<protein>
    <submittedName>
        <fullName evidence="7">TetR family transcriptional regulator</fullName>
    </submittedName>
</protein>
<feature type="domain" description="HTH tetR-type" evidence="5">
    <location>
        <begin position="12"/>
        <end position="73"/>
    </location>
</feature>
<dbReference type="Pfam" id="PF00440">
    <property type="entry name" value="TetR_N"/>
    <property type="match status" value="1"/>
</dbReference>
<dbReference type="Pfam" id="PF17939">
    <property type="entry name" value="TetR_C_30"/>
    <property type="match status" value="1"/>
</dbReference>
<organism evidence="7 9">
    <name type="scientific">Nocardiopsis tropica</name>
    <dbReference type="NCBI Taxonomy" id="109330"/>
    <lineage>
        <taxon>Bacteria</taxon>
        <taxon>Bacillati</taxon>
        <taxon>Actinomycetota</taxon>
        <taxon>Actinomycetes</taxon>
        <taxon>Streptosporangiales</taxon>
        <taxon>Nocardiopsidaceae</taxon>
        <taxon>Nocardiopsis</taxon>
    </lineage>
</organism>
<dbReference type="RefSeq" id="WP_330158629.1">
    <property type="nucleotide sequence ID" value="NZ_BAAAJA010000009.1"/>
</dbReference>
<dbReference type="PANTHER" id="PTHR30055:SF234">
    <property type="entry name" value="HTH-TYPE TRANSCRIPTIONAL REGULATOR BETI"/>
    <property type="match status" value="1"/>
</dbReference>
<evidence type="ECO:0000313" key="9">
    <source>
        <dbReference type="Proteomes" id="UP001432401"/>
    </source>
</evidence>
<reference evidence="7 9" key="2">
    <citation type="submission" date="2024-06" db="EMBL/GenBank/DDBJ databases">
        <authorList>
            <person name="Bataeva Y.V."/>
            <person name="Grigorian L.N."/>
            <person name="Solomentsev V.I."/>
        </authorList>
    </citation>
    <scope>NUCLEOTIDE SEQUENCE [LARGE SCALE GENOMIC DNA]</scope>
    <source>
        <strain evidence="7">SCPM-O-B-12605</strain>
        <strain evidence="9">SCPM-O-B-12605 (RCAM04882)</strain>
    </source>
</reference>
<dbReference type="InterPro" id="IPR009057">
    <property type="entry name" value="Homeodomain-like_sf"/>
</dbReference>
<evidence type="ECO:0000259" key="5">
    <source>
        <dbReference type="PROSITE" id="PS50977"/>
    </source>
</evidence>
<dbReference type="SUPFAM" id="SSF46689">
    <property type="entry name" value="Homeodomain-like"/>
    <property type="match status" value="1"/>
</dbReference>
<evidence type="ECO:0000256" key="4">
    <source>
        <dbReference type="PROSITE-ProRule" id="PRU00335"/>
    </source>
</evidence>
<keyword evidence="9" id="KW-1185">Reference proteome</keyword>
<sequence>MSGRVARSERVAATRETILSAAERLFAEHGMAGVSNRQIGQEAGQGNNTAVTYHFGSKEGLVRAIVRRRTGPVEDVRRRMVARVDGSSEVRDWVACMVEPLAQHLDDLGTPSWYGRFSAQALADPAFRGIVSREAMESPSLVRTGEELRRCLPDLPAPVRRERQDMARHLIVHTFAEHERALAEGEPTPRGSWHEAATGLTDALTGLWLAPVTAPSARPEPSAAGDRAR</sequence>
<keyword evidence="2 4" id="KW-0238">DNA-binding</keyword>
<evidence type="ECO:0000313" key="8">
    <source>
        <dbReference type="Proteomes" id="UP001348641"/>
    </source>
</evidence>
<reference evidence="6 8" key="1">
    <citation type="submission" date="2023-07" db="EMBL/GenBank/DDBJ databases">
        <authorList>
            <person name="Girao M."/>
            <person name="Carvalho M.F."/>
        </authorList>
    </citation>
    <scope>NUCLEOTIDE SEQUENCE [LARGE SCALE GENOMIC DNA]</scope>
    <source>
        <strain evidence="6 8">66/93</strain>
    </source>
</reference>